<accession>A0A7K3LXQ9</accession>
<dbReference type="Pfam" id="PF00668">
    <property type="entry name" value="Condensation"/>
    <property type="match status" value="1"/>
</dbReference>
<dbReference type="SUPFAM" id="SSF52777">
    <property type="entry name" value="CoA-dependent acyltransferases"/>
    <property type="match status" value="2"/>
</dbReference>
<evidence type="ECO:0000313" key="3">
    <source>
        <dbReference type="Proteomes" id="UP000466307"/>
    </source>
</evidence>
<dbReference type="GO" id="GO:0003824">
    <property type="term" value="F:catalytic activity"/>
    <property type="evidence" value="ECO:0007669"/>
    <property type="project" value="InterPro"/>
</dbReference>
<dbReference type="Gene3D" id="3.30.559.30">
    <property type="entry name" value="Nonribosomal peptide synthetase, condensation domain"/>
    <property type="match status" value="1"/>
</dbReference>
<dbReference type="GO" id="GO:0031177">
    <property type="term" value="F:phosphopantetheine binding"/>
    <property type="evidence" value="ECO:0007669"/>
    <property type="project" value="TreeGrafter"/>
</dbReference>
<dbReference type="AlphaFoldDB" id="A0A7K3LXQ9"/>
<evidence type="ECO:0000259" key="1">
    <source>
        <dbReference type="Pfam" id="PF00668"/>
    </source>
</evidence>
<reference evidence="2 3" key="1">
    <citation type="submission" date="2020-01" db="EMBL/GenBank/DDBJ databases">
        <title>Investigation of new actinobacteria for the biodesulphurisation of diesel fuel.</title>
        <authorList>
            <person name="Athi Narayanan S.M."/>
        </authorList>
    </citation>
    <scope>NUCLEOTIDE SEQUENCE [LARGE SCALE GENOMIC DNA]</scope>
    <source>
        <strain evidence="2 3">213E</strain>
    </source>
</reference>
<dbReference type="GO" id="GO:0005737">
    <property type="term" value="C:cytoplasm"/>
    <property type="evidence" value="ECO:0007669"/>
    <property type="project" value="TreeGrafter"/>
</dbReference>
<dbReference type="Gene3D" id="3.30.559.10">
    <property type="entry name" value="Chloramphenicol acetyltransferase-like domain"/>
    <property type="match status" value="1"/>
</dbReference>
<name>A0A7K3LXQ9_9ACTN</name>
<feature type="domain" description="Condensation" evidence="1">
    <location>
        <begin position="62"/>
        <end position="468"/>
    </location>
</feature>
<sequence>MEYTELADYPLPTGRITEWIPAVDSGAWQPDERPLSPNHEAHLGHALTSDHVDPLGSWIGTAFRLIGAFDPQRFADALALWIARHDAFRTSARLTDQGLQRFGISPDAVTVTSRPAERDPGSDICGHIEDFFARDLSAAHWPHVVAVTIEPDSMIEAAEGVIVVLAADHSVMDAYSQLLLITEINEFYQALGEGRAPELPACGSYVDYCVTEHEAGLGIDADHSALAPWQEFWDDGSDVPAMPRFPLPTQPAVPTDDVAGQQSSLSLWLLSAEETNAFNAACKRHGASLSTGAFTALTTALHRLTGKRETRFVMPMHTRTTPESFAAAGWYVGLVPASITLGDAPSFSAALASVDAGVRRHAALTHQPYPRIAALAGMLDTPRFAVSFVDARFLPGAATWTDRDRALRSRIANNDEVYIWVNRTTEGMNISLRFPNNEVAAASIHAMIGEFAAVLRDVATNGDLQLTDTSEAAGSPDAVEQL</sequence>
<dbReference type="GO" id="GO:0044550">
    <property type="term" value="P:secondary metabolite biosynthetic process"/>
    <property type="evidence" value="ECO:0007669"/>
    <property type="project" value="TreeGrafter"/>
</dbReference>
<dbReference type="GO" id="GO:0008610">
    <property type="term" value="P:lipid biosynthetic process"/>
    <property type="evidence" value="ECO:0007669"/>
    <property type="project" value="UniProtKB-ARBA"/>
</dbReference>
<dbReference type="PANTHER" id="PTHR45527:SF1">
    <property type="entry name" value="FATTY ACID SYNTHASE"/>
    <property type="match status" value="1"/>
</dbReference>
<dbReference type="EMBL" id="JAADZU010000113">
    <property type="protein sequence ID" value="NDK92317.1"/>
    <property type="molecule type" value="Genomic_DNA"/>
</dbReference>
<dbReference type="RefSeq" id="WP_053776634.1">
    <property type="nucleotide sequence ID" value="NZ_JAADZU010000113.1"/>
</dbReference>
<keyword evidence="3" id="KW-1185">Reference proteome</keyword>
<gene>
    <name evidence="2" type="ORF">GYA93_22555</name>
</gene>
<organism evidence="2 3">
    <name type="scientific">Gordonia desulfuricans</name>
    <dbReference type="NCBI Taxonomy" id="89051"/>
    <lineage>
        <taxon>Bacteria</taxon>
        <taxon>Bacillati</taxon>
        <taxon>Actinomycetota</taxon>
        <taxon>Actinomycetes</taxon>
        <taxon>Mycobacteriales</taxon>
        <taxon>Gordoniaceae</taxon>
        <taxon>Gordonia</taxon>
    </lineage>
</organism>
<dbReference type="PANTHER" id="PTHR45527">
    <property type="entry name" value="NONRIBOSOMAL PEPTIDE SYNTHETASE"/>
    <property type="match status" value="1"/>
</dbReference>
<comment type="caution">
    <text evidence="2">The sequence shown here is derived from an EMBL/GenBank/DDBJ whole genome shotgun (WGS) entry which is preliminary data.</text>
</comment>
<dbReference type="InterPro" id="IPR023213">
    <property type="entry name" value="CAT-like_dom_sf"/>
</dbReference>
<dbReference type="InterPro" id="IPR001242">
    <property type="entry name" value="Condensation_dom"/>
</dbReference>
<evidence type="ECO:0000313" key="2">
    <source>
        <dbReference type="EMBL" id="NDK92317.1"/>
    </source>
</evidence>
<proteinExistence type="predicted"/>
<protein>
    <submittedName>
        <fullName evidence="2">Condensation protein</fullName>
    </submittedName>
</protein>
<dbReference type="Proteomes" id="UP000466307">
    <property type="component" value="Unassembled WGS sequence"/>
</dbReference>
<dbReference type="GO" id="GO:0043041">
    <property type="term" value="P:amino acid activation for nonribosomal peptide biosynthetic process"/>
    <property type="evidence" value="ECO:0007669"/>
    <property type="project" value="TreeGrafter"/>
</dbReference>